<dbReference type="InterPro" id="IPR027785">
    <property type="entry name" value="UvrD-like_helicase_C"/>
</dbReference>
<dbReference type="CDD" id="cd17933">
    <property type="entry name" value="DEXSc_RecD-like"/>
    <property type="match status" value="1"/>
</dbReference>
<dbReference type="CDD" id="cd18809">
    <property type="entry name" value="SF1_C_RecD"/>
    <property type="match status" value="1"/>
</dbReference>
<dbReference type="InterPro" id="IPR029493">
    <property type="entry name" value="RecD2-like_HHH"/>
</dbReference>
<organism evidence="5 6">
    <name type="scientific">Noviherbaspirillum suwonense</name>
    <dbReference type="NCBI Taxonomy" id="1224511"/>
    <lineage>
        <taxon>Bacteria</taxon>
        <taxon>Pseudomonadati</taxon>
        <taxon>Pseudomonadota</taxon>
        <taxon>Betaproteobacteria</taxon>
        <taxon>Burkholderiales</taxon>
        <taxon>Oxalobacteraceae</taxon>
        <taxon>Noviherbaspirillum</taxon>
    </lineage>
</organism>
<feature type="domain" description="ATP-dependent RecD2 DNA helicase-like helix-hairpin-helix" evidence="4">
    <location>
        <begin position="162"/>
        <end position="241"/>
    </location>
</feature>
<keyword evidence="2" id="KW-0067">ATP-binding</keyword>
<keyword evidence="1" id="KW-0547">Nucleotide-binding</keyword>
<name>A0ABY1Q5S2_9BURK</name>
<dbReference type="Proteomes" id="UP001158049">
    <property type="component" value="Unassembled WGS sequence"/>
</dbReference>
<evidence type="ECO:0000313" key="5">
    <source>
        <dbReference type="EMBL" id="SMP57971.1"/>
    </source>
</evidence>
<evidence type="ECO:0000259" key="3">
    <source>
        <dbReference type="Pfam" id="PF13538"/>
    </source>
</evidence>
<proteinExistence type="predicted"/>
<comment type="caution">
    <text evidence="5">The sequence shown here is derived from an EMBL/GenBank/DDBJ whole genome shotgun (WGS) entry which is preliminary data.</text>
</comment>
<dbReference type="Pfam" id="PF13604">
    <property type="entry name" value="AAA_30"/>
    <property type="match status" value="1"/>
</dbReference>
<dbReference type="RefSeq" id="WP_283442049.1">
    <property type="nucleotide sequence ID" value="NZ_FXUL01000005.1"/>
</dbReference>
<dbReference type="Gene3D" id="3.40.50.300">
    <property type="entry name" value="P-loop containing nucleotide triphosphate hydrolases"/>
    <property type="match status" value="2"/>
</dbReference>
<dbReference type="Pfam" id="PF14490">
    <property type="entry name" value="HHH_RecD2"/>
    <property type="match status" value="1"/>
</dbReference>
<evidence type="ECO:0000259" key="4">
    <source>
        <dbReference type="Pfam" id="PF14490"/>
    </source>
</evidence>
<dbReference type="InterPro" id="IPR050534">
    <property type="entry name" value="Coronavir_polyprotein_1ab"/>
</dbReference>
<dbReference type="Pfam" id="PF13538">
    <property type="entry name" value="UvrD_C_2"/>
    <property type="match status" value="1"/>
</dbReference>
<evidence type="ECO:0000256" key="2">
    <source>
        <dbReference type="ARBA" id="ARBA00022840"/>
    </source>
</evidence>
<dbReference type="InterPro" id="IPR027417">
    <property type="entry name" value="P-loop_NTPase"/>
</dbReference>
<dbReference type="SUPFAM" id="SSF52540">
    <property type="entry name" value="P-loop containing nucleoside triphosphate hydrolases"/>
    <property type="match status" value="2"/>
</dbReference>
<sequence length="752" mass="83348">MNLATAKPVHAIGSKVECTLSIHNVIWYHPLRGAIFTGHDENGVHHTVRASPLRTATMARRVGKGEIWRIDGFWESYRGNEQILAIRCTLTKPTNGKLLVRYLKDNFTGIGERRAQTLLSFFNEQGKNLSCILDSKDVGSLLDVLPTLESAEVLVRQWHEKMAETRVVIGLEALGVPMSLSSRLLRIWGEDALEVIQTNPYFLLTFVSWDKVEKIASSLGLGSRDVRRLVGAVEAALYDRLDNKSTITGHVALRTRVINLLNRSLHIFPQWSRAGVQIGEHSIASALDGGAAVGDRAKGYQTRTVSMMEKYLVDRINEMINGEKPAQSRLFDANGQARANTWDQLLDSLFDGEYLTQVFKNYEVFKHRLTEEQREAIISVIEHEIMVLKGGAGTGKTSVMCVIHDMIEGKGGTVYQMALSGRAKERMREATGREAVTIAKFLRDAHNGKISIQSDDLIIVDEASMTGLSTLYRLFKVIPKGARLLLVGDPGQLPPIEFGLTFHVLADKISKVHKVELTQVHRQSFQTGIPQIANDIRDGKIPVLPKYEGMKEGVSFVDCDPEIMVDAMFNIYTELGGSEQAQIIGTVKGGKAGTLVTNSWFQKKLTSVEGRESIGLVMEQFAVGDPIIYLENDVHLDLYNGTFGKVVAIRRCGSTPSLICQFQGKCEPDIIEASDLYKLSLAYAVTTHKAQGSQFACVIIPILRSRILDRTMIYTALTRAKRQVVFIGNRALLDAAIIALPSVATRDVGFRI</sequence>
<accession>A0ABY1Q5S2</accession>
<evidence type="ECO:0000313" key="6">
    <source>
        <dbReference type="Proteomes" id="UP001158049"/>
    </source>
</evidence>
<dbReference type="PANTHER" id="PTHR43788:SF6">
    <property type="entry name" value="DNA HELICASE B"/>
    <property type="match status" value="1"/>
</dbReference>
<reference evidence="5 6" key="1">
    <citation type="submission" date="2017-05" db="EMBL/GenBank/DDBJ databases">
        <authorList>
            <person name="Varghese N."/>
            <person name="Submissions S."/>
        </authorList>
    </citation>
    <scope>NUCLEOTIDE SEQUENCE [LARGE SCALE GENOMIC DNA]</scope>
    <source>
        <strain evidence="5 6">DSM 26001</strain>
    </source>
</reference>
<dbReference type="Gene3D" id="2.30.30.940">
    <property type="match status" value="1"/>
</dbReference>
<gene>
    <name evidence="5" type="ORF">SAMN06295970_105189</name>
</gene>
<protein>
    <submittedName>
        <fullName evidence="5">Exodeoxyribonuclease V alpha subunit</fullName>
    </submittedName>
</protein>
<evidence type="ECO:0000256" key="1">
    <source>
        <dbReference type="ARBA" id="ARBA00022741"/>
    </source>
</evidence>
<keyword evidence="6" id="KW-1185">Reference proteome</keyword>
<feature type="domain" description="UvrD-like helicase C-terminal" evidence="3">
    <location>
        <begin position="681"/>
        <end position="727"/>
    </location>
</feature>
<dbReference type="PANTHER" id="PTHR43788">
    <property type="entry name" value="DNA2/NAM7 HELICASE FAMILY MEMBER"/>
    <property type="match status" value="1"/>
</dbReference>
<dbReference type="EMBL" id="FXUL01000005">
    <property type="protein sequence ID" value="SMP57971.1"/>
    <property type="molecule type" value="Genomic_DNA"/>
</dbReference>